<dbReference type="AlphaFoldDB" id="A0A518K5K1"/>
<accession>A0A518K5K1</accession>
<protein>
    <submittedName>
        <fullName evidence="3">Ubiquitin-conjugating enzyme</fullName>
    </submittedName>
</protein>
<dbReference type="InterPro" id="IPR000608">
    <property type="entry name" value="UBC"/>
</dbReference>
<keyword evidence="4" id="KW-1185">Reference proteome</keyword>
<name>A0A518K5K1_9BACT</name>
<dbReference type="Proteomes" id="UP000316426">
    <property type="component" value="Chromosome"/>
</dbReference>
<reference evidence="3 4" key="1">
    <citation type="submission" date="2019-02" db="EMBL/GenBank/DDBJ databases">
        <title>Deep-cultivation of Planctomycetes and their phenomic and genomic characterization uncovers novel biology.</title>
        <authorList>
            <person name="Wiegand S."/>
            <person name="Jogler M."/>
            <person name="Boedeker C."/>
            <person name="Pinto D."/>
            <person name="Vollmers J."/>
            <person name="Rivas-Marin E."/>
            <person name="Kohn T."/>
            <person name="Peeters S.H."/>
            <person name="Heuer A."/>
            <person name="Rast P."/>
            <person name="Oberbeckmann S."/>
            <person name="Bunk B."/>
            <person name="Jeske O."/>
            <person name="Meyerdierks A."/>
            <person name="Storesund J.E."/>
            <person name="Kallscheuer N."/>
            <person name="Luecker S."/>
            <person name="Lage O.M."/>
            <person name="Pohl T."/>
            <person name="Merkel B.J."/>
            <person name="Hornburger P."/>
            <person name="Mueller R.-W."/>
            <person name="Bruemmer F."/>
            <person name="Labrenz M."/>
            <person name="Spormann A.M."/>
            <person name="Op den Camp H."/>
            <person name="Overmann J."/>
            <person name="Amann R."/>
            <person name="Jetten M.S.M."/>
            <person name="Mascher T."/>
            <person name="Medema M.H."/>
            <person name="Devos D.P."/>
            <person name="Kaster A.-K."/>
            <person name="Ovreas L."/>
            <person name="Rohde M."/>
            <person name="Galperin M.Y."/>
            <person name="Jogler C."/>
        </authorList>
    </citation>
    <scope>NUCLEOTIDE SEQUENCE [LARGE SCALE GENOMIC DNA]</scope>
    <source>
        <strain evidence="3 4">Spa11</strain>
    </source>
</reference>
<dbReference type="RefSeq" id="WP_145109366.1">
    <property type="nucleotide sequence ID" value="NZ_CP036349.1"/>
</dbReference>
<evidence type="ECO:0000313" key="3">
    <source>
        <dbReference type="EMBL" id="QDV73047.1"/>
    </source>
</evidence>
<evidence type="ECO:0000256" key="1">
    <source>
        <dbReference type="SAM" id="MobiDB-lite"/>
    </source>
</evidence>
<sequence>MSTVRLKRLSADHAQLREYVRAHPRVRVLQCEGDPPERYQLEYRINSLRSVAGELKPAATHTVEIVLPRNYPRTPPMCRMLTPVFHPNIAPHAICVGDHWSPGEPLQSIVMRIGELLAYQSYNVKSPLNGEAARWVAENEDKLPLDSVSLLPEEHDTDSAHEVTNSQPPSAPAAVETSTEPAKNLTACPSCHKRFRINANWIGRRTNCPACQEEFELQPIVES</sequence>
<dbReference type="Gene3D" id="3.10.110.10">
    <property type="entry name" value="Ubiquitin Conjugating Enzyme"/>
    <property type="match status" value="1"/>
</dbReference>
<dbReference type="EMBL" id="CP036349">
    <property type="protein sequence ID" value="QDV73047.1"/>
    <property type="molecule type" value="Genomic_DNA"/>
</dbReference>
<dbReference type="InterPro" id="IPR016135">
    <property type="entry name" value="UBQ-conjugating_enzyme/RWD"/>
</dbReference>
<gene>
    <name evidence="3" type="ORF">Spa11_12350</name>
</gene>
<dbReference type="KEGG" id="bmei:Spa11_12350"/>
<feature type="domain" description="UBC core" evidence="2">
    <location>
        <begin position="60"/>
        <end position="141"/>
    </location>
</feature>
<evidence type="ECO:0000313" key="4">
    <source>
        <dbReference type="Proteomes" id="UP000316426"/>
    </source>
</evidence>
<evidence type="ECO:0000259" key="2">
    <source>
        <dbReference type="Pfam" id="PF00179"/>
    </source>
</evidence>
<dbReference type="CDD" id="cd00195">
    <property type="entry name" value="UBCc_UEV"/>
    <property type="match status" value="1"/>
</dbReference>
<organism evidence="3 4">
    <name type="scientific">Botrimarina mediterranea</name>
    <dbReference type="NCBI Taxonomy" id="2528022"/>
    <lineage>
        <taxon>Bacteria</taxon>
        <taxon>Pseudomonadati</taxon>
        <taxon>Planctomycetota</taxon>
        <taxon>Planctomycetia</taxon>
        <taxon>Pirellulales</taxon>
        <taxon>Lacipirellulaceae</taxon>
        <taxon>Botrimarina</taxon>
    </lineage>
</organism>
<dbReference type="SUPFAM" id="SSF54495">
    <property type="entry name" value="UBC-like"/>
    <property type="match status" value="1"/>
</dbReference>
<feature type="region of interest" description="Disordered" evidence="1">
    <location>
        <begin position="155"/>
        <end position="182"/>
    </location>
</feature>
<dbReference type="Pfam" id="PF00179">
    <property type="entry name" value="UQ_con"/>
    <property type="match status" value="1"/>
</dbReference>
<proteinExistence type="predicted"/>